<sequence>MANFDLILLALIAVFIFLRLRNVLGGKDGNEENRNHRDMFNPNPQDDQRDETANDNVIHLPNAQQEPAENQPVQEEVNEIEPVGPVQRALADIIAADPNFDQHSFVDGSRMAFEMIITAFAENDRETLKNLLTSEVYQNFEAALEARVAAGETLETTLVGVNSIEITDADLENNMAEVTVRIVSEQVNVTTDSEGEVVDGDSNYIDTITDIWTFERSVASNTPNWFLKATQTE</sequence>
<evidence type="ECO:0000259" key="2">
    <source>
        <dbReference type="SMART" id="SM00978"/>
    </source>
</evidence>
<reference evidence="3 4" key="1">
    <citation type="submission" date="2016-07" db="EMBL/GenBank/DDBJ databases">
        <authorList>
            <person name="Lefevre C.T."/>
        </authorList>
    </citation>
    <scope>NUCLEOTIDE SEQUENCE [LARGE SCALE GENOMIC DNA]</scope>
    <source>
        <strain evidence="3">PR1</strain>
    </source>
</reference>
<dbReference type="NCBIfam" id="NF033779">
    <property type="entry name" value="Tim44_TimA_adap"/>
    <property type="match status" value="1"/>
</dbReference>
<dbReference type="Gene3D" id="3.10.450.240">
    <property type="match status" value="1"/>
</dbReference>
<name>A0A1C3RGA4_9PROT</name>
<dbReference type="PANTHER" id="PTHR41542">
    <property type="entry name" value="BLL5807 PROTEIN"/>
    <property type="match status" value="1"/>
</dbReference>
<evidence type="ECO:0000313" key="4">
    <source>
        <dbReference type="Proteomes" id="UP000231658"/>
    </source>
</evidence>
<dbReference type="InterPro" id="IPR016985">
    <property type="entry name" value="UCP031890_Tim44-rel"/>
</dbReference>
<feature type="domain" description="Tim44-like" evidence="2">
    <location>
        <begin position="86"/>
        <end position="232"/>
    </location>
</feature>
<evidence type="ECO:0000256" key="1">
    <source>
        <dbReference type="SAM" id="MobiDB-lite"/>
    </source>
</evidence>
<evidence type="ECO:0000313" key="3">
    <source>
        <dbReference type="EMBL" id="SCA56333.1"/>
    </source>
</evidence>
<dbReference type="EMBL" id="FLYE01000012">
    <property type="protein sequence ID" value="SCA56333.1"/>
    <property type="molecule type" value="Genomic_DNA"/>
</dbReference>
<dbReference type="AlphaFoldDB" id="A0A1C3RGA4"/>
<gene>
    <name evidence="3" type="ORF">MTBPR1_20181</name>
</gene>
<accession>A0A1C3RGA4</accession>
<feature type="compositionally biased region" description="Basic and acidic residues" evidence="1">
    <location>
        <begin position="28"/>
        <end position="39"/>
    </location>
</feature>
<dbReference type="STRING" id="1867952.MTBPR1_20181"/>
<protein>
    <recommendedName>
        <fullName evidence="2">Tim44-like domain-containing protein</fullName>
    </recommendedName>
</protein>
<keyword evidence="4" id="KW-1185">Reference proteome</keyword>
<feature type="region of interest" description="Disordered" evidence="1">
    <location>
        <begin position="27"/>
        <end position="51"/>
    </location>
</feature>
<organism evidence="3 4">
    <name type="scientific">Candidatus Terasakiella magnetica</name>
    <dbReference type="NCBI Taxonomy" id="1867952"/>
    <lineage>
        <taxon>Bacteria</taxon>
        <taxon>Pseudomonadati</taxon>
        <taxon>Pseudomonadota</taxon>
        <taxon>Alphaproteobacteria</taxon>
        <taxon>Rhodospirillales</taxon>
        <taxon>Terasakiellaceae</taxon>
        <taxon>Terasakiella</taxon>
    </lineage>
</organism>
<dbReference type="PIRSF" id="PIRSF031890">
    <property type="entry name" value="UCP031890_transporter_Tim44"/>
    <property type="match status" value="1"/>
</dbReference>
<dbReference type="InterPro" id="IPR032710">
    <property type="entry name" value="NTF2-like_dom_sf"/>
</dbReference>
<dbReference type="RefSeq" id="WP_069187005.1">
    <property type="nucleotide sequence ID" value="NZ_FLYE01000012.1"/>
</dbReference>
<dbReference type="PANTHER" id="PTHR41542:SF1">
    <property type="entry name" value="BLL5807 PROTEIN"/>
    <property type="match status" value="1"/>
</dbReference>
<dbReference type="SUPFAM" id="SSF54427">
    <property type="entry name" value="NTF2-like"/>
    <property type="match status" value="1"/>
</dbReference>
<dbReference type="Proteomes" id="UP000231658">
    <property type="component" value="Unassembled WGS sequence"/>
</dbReference>
<dbReference type="InterPro" id="IPR007379">
    <property type="entry name" value="Tim44-like_dom"/>
</dbReference>
<dbReference type="SMART" id="SM00978">
    <property type="entry name" value="Tim44"/>
    <property type="match status" value="1"/>
</dbReference>
<dbReference type="Pfam" id="PF04280">
    <property type="entry name" value="Tim44"/>
    <property type="match status" value="1"/>
</dbReference>
<proteinExistence type="predicted"/>
<dbReference type="OrthoDB" id="9798618at2"/>